<protein>
    <recommendedName>
        <fullName evidence="4">COP9 signalosome complex subunit 3</fullName>
    </recommendedName>
</protein>
<evidence type="ECO:0000256" key="3">
    <source>
        <dbReference type="ARBA" id="ARBA00007084"/>
    </source>
</evidence>
<evidence type="ECO:0000256" key="2">
    <source>
        <dbReference type="ARBA" id="ARBA00004496"/>
    </source>
</evidence>
<dbReference type="GO" id="GO:0005737">
    <property type="term" value="C:cytoplasm"/>
    <property type="evidence" value="ECO:0007669"/>
    <property type="project" value="UniProtKB-SubCell"/>
</dbReference>
<evidence type="ECO:0000259" key="10">
    <source>
        <dbReference type="Pfam" id="PF22788"/>
    </source>
</evidence>
<dbReference type="GO" id="GO:0006511">
    <property type="term" value="P:ubiquitin-dependent protein catabolic process"/>
    <property type="evidence" value="ECO:0007669"/>
    <property type="project" value="TreeGrafter"/>
</dbReference>
<keyword evidence="7" id="KW-0539">Nucleus</keyword>
<sequence length="483" mass="54063">MADVVATLLSFPPENASTLSPKEYDKVIDGYLKKLVKLPSSVWTKPVGKQNVLDLLNPAVNSIPYLAALTEQTRAVGRDTKKRQELLERAVIFCTSFDPVQVRYDGEQWTEVMNWTLAALVAGDVPTVSPVTTAMLRLDPTAGTFTTLHLSLLRYSFEAGVPSQTLPILDKDIYAFPSSPTKNVPEELYSEQHELSNAFITTKSGYGPKLQPEYVLEYYLLGAHVYIGLRDYDRARLFLEHNILHPSPHNATSALQVDAYKKWLLIGLLSEGRTWPLPRTHNTSVMKSIRSLAKAYDTLAEDFEKREFRKMAAEMEVGAQVWLDDGNMRLVKEVGDALLKYRVVDLQKTYAALPVSRVANFLGFAADTTAHMLAEMIRSGNLQASISQSAAPGDAILRFHPTSTILESDIDLEAQTRRIQDLTTFVRDADRRLQLTKEYVDVQRRAKRAGPENDMADQMDLTWDQPLPELAGVEDGDEDIMAA</sequence>
<comment type="caution">
    <text evidence="11">The sequence shown here is derived from an EMBL/GenBank/DDBJ whole genome shotgun (WGS) entry which is preliminary data.</text>
</comment>
<dbReference type="Proteomes" id="UP000308549">
    <property type="component" value="Unassembled WGS sequence"/>
</dbReference>
<dbReference type="Pfam" id="PF22788">
    <property type="entry name" value="COP9_hel_rpt"/>
    <property type="match status" value="1"/>
</dbReference>
<dbReference type="InterPro" id="IPR050756">
    <property type="entry name" value="CSN3"/>
</dbReference>
<comment type="subcellular location">
    <subcellularLocation>
        <location evidence="2">Cytoplasm</location>
    </subcellularLocation>
    <subcellularLocation>
        <location evidence="1">Nucleus</location>
    </subcellularLocation>
</comment>
<evidence type="ECO:0000256" key="6">
    <source>
        <dbReference type="ARBA" id="ARBA00022790"/>
    </source>
</evidence>
<evidence type="ECO:0000313" key="12">
    <source>
        <dbReference type="Proteomes" id="UP000308549"/>
    </source>
</evidence>
<keyword evidence="6" id="KW-0736">Signalosome</keyword>
<evidence type="ECO:0000313" key="11">
    <source>
        <dbReference type="EMBL" id="TKA30477.1"/>
    </source>
</evidence>
<feature type="compositionally biased region" description="Acidic residues" evidence="8">
    <location>
        <begin position="472"/>
        <end position="483"/>
    </location>
</feature>
<feature type="domain" description="PCI" evidence="9">
    <location>
        <begin position="323"/>
        <end position="389"/>
    </location>
</feature>
<name>A0A4U0U6A4_9PEZI</name>
<dbReference type="AlphaFoldDB" id="A0A4U0U6A4"/>
<reference evidence="11 12" key="1">
    <citation type="submission" date="2017-03" db="EMBL/GenBank/DDBJ databases">
        <title>Genomes of endolithic fungi from Antarctica.</title>
        <authorList>
            <person name="Coleine C."/>
            <person name="Masonjones S."/>
            <person name="Stajich J.E."/>
        </authorList>
    </citation>
    <scope>NUCLEOTIDE SEQUENCE [LARGE SCALE GENOMIC DNA]</scope>
    <source>
        <strain evidence="11 12">CCFEE 6315</strain>
    </source>
</reference>
<evidence type="ECO:0000256" key="5">
    <source>
        <dbReference type="ARBA" id="ARBA00022490"/>
    </source>
</evidence>
<dbReference type="GO" id="GO:0008180">
    <property type="term" value="C:COP9 signalosome"/>
    <property type="evidence" value="ECO:0007669"/>
    <property type="project" value="UniProtKB-KW"/>
</dbReference>
<dbReference type="PANTHER" id="PTHR10758">
    <property type="entry name" value="26S PROTEASOME NON-ATPASE REGULATORY SUBUNIT 3/COP9 SIGNALOSOME COMPLEX SUBUNIT 3"/>
    <property type="match status" value="1"/>
</dbReference>
<evidence type="ECO:0000256" key="7">
    <source>
        <dbReference type="ARBA" id="ARBA00023242"/>
    </source>
</evidence>
<gene>
    <name evidence="11" type="ORF">B0A50_02705</name>
</gene>
<dbReference type="InterPro" id="IPR055089">
    <property type="entry name" value="COP9_N"/>
</dbReference>
<dbReference type="PANTHER" id="PTHR10758:SF1">
    <property type="entry name" value="COP9 SIGNALOSOME COMPLEX SUBUNIT 3"/>
    <property type="match status" value="1"/>
</dbReference>
<dbReference type="EMBL" id="NAJL01000011">
    <property type="protein sequence ID" value="TKA30477.1"/>
    <property type="molecule type" value="Genomic_DNA"/>
</dbReference>
<keyword evidence="5" id="KW-0963">Cytoplasm</keyword>
<evidence type="ECO:0000256" key="4">
    <source>
        <dbReference type="ARBA" id="ARBA00014878"/>
    </source>
</evidence>
<proteinExistence type="inferred from homology"/>
<keyword evidence="12" id="KW-1185">Reference proteome</keyword>
<feature type="region of interest" description="Disordered" evidence="8">
    <location>
        <begin position="464"/>
        <end position="483"/>
    </location>
</feature>
<dbReference type="Pfam" id="PF01399">
    <property type="entry name" value="PCI"/>
    <property type="match status" value="1"/>
</dbReference>
<feature type="domain" description="COP9 signalosome complex subunit 3 N-terminal helical repeats" evidence="10">
    <location>
        <begin position="50"/>
        <end position="281"/>
    </location>
</feature>
<dbReference type="OrthoDB" id="29061at2759"/>
<evidence type="ECO:0000256" key="1">
    <source>
        <dbReference type="ARBA" id="ARBA00004123"/>
    </source>
</evidence>
<comment type="similarity">
    <text evidence="3">Belongs to the CSN3 family.</text>
</comment>
<evidence type="ECO:0000259" key="9">
    <source>
        <dbReference type="Pfam" id="PF01399"/>
    </source>
</evidence>
<accession>A0A4U0U6A4</accession>
<dbReference type="InterPro" id="IPR000717">
    <property type="entry name" value="PCI_dom"/>
</dbReference>
<evidence type="ECO:0000256" key="8">
    <source>
        <dbReference type="SAM" id="MobiDB-lite"/>
    </source>
</evidence>
<organism evidence="11 12">
    <name type="scientific">Salinomyces thailandicus</name>
    <dbReference type="NCBI Taxonomy" id="706561"/>
    <lineage>
        <taxon>Eukaryota</taxon>
        <taxon>Fungi</taxon>
        <taxon>Dikarya</taxon>
        <taxon>Ascomycota</taxon>
        <taxon>Pezizomycotina</taxon>
        <taxon>Dothideomycetes</taxon>
        <taxon>Dothideomycetidae</taxon>
        <taxon>Mycosphaerellales</taxon>
        <taxon>Teratosphaeriaceae</taxon>
        <taxon>Salinomyces</taxon>
    </lineage>
</organism>